<keyword evidence="4 7" id="KW-0175">Coiled coil</keyword>
<dbReference type="EMBL" id="JABFDY010000029">
    <property type="protein sequence ID" value="KAF7686541.1"/>
    <property type="molecule type" value="Genomic_DNA"/>
</dbReference>
<keyword evidence="3" id="KW-0597">Phosphoprotein</keyword>
<sequence>MEQEKSEKVHQPDLLNFKKGWMSKQDESGEWKKHWFVLTDAGLKYYRDSGAEEKDELDGEIDLRSCLKVSEFDVEKNYGFQIQTVSGVFTLSAMTAGIRRNWIEVLRKNIQPNSTPDLTQLPDSTANKEDPRQQPSRRQSETSSISHVSTPHKFDYVELSPVDTPTPSAPANRREAGEGQVREHGQGQEEKNRNAQRETGTTRRWPGKTQEQRHLEEEIERKWEEFERLPLKAMTPLSALGALQREQVASLTRQAEECVWGEGCVCVCEGGGGVCQCCSVSLEQMERAHRHALEELQRKHQRQTTEMEREKERLLKEETQATAQVMEALRKAHKEELEREMQKANHLRTHTVQDQQQQELASLQRELDGLSDRYSQKCLELNREQQSNGEKERQISLKEREMEQLRRQNQDLQSRLTEEIRRMRSHLTPQRSEEVVSDGNKGRSTCELEVLLRVKHNEVEYLQKEIMCLRNEVQFLNTEKQSVCVQYQSVCEELKVMKERSEREVQTLREHLRLSIAALQEERGLQNSI</sequence>
<dbReference type="AlphaFoldDB" id="A0A8T0A5Z3"/>
<dbReference type="SUPFAM" id="SSF50729">
    <property type="entry name" value="PH domain-like"/>
    <property type="match status" value="1"/>
</dbReference>
<dbReference type="Proteomes" id="UP000606274">
    <property type="component" value="Unassembled WGS sequence"/>
</dbReference>
<evidence type="ECO:0000256" key="8">
    <source>
        <dbReference type="SAM" id="MobiDB-lite"/>
    </source>
</evidence>
<dbReference type="InterPro" id="IPR039597">
    <property type="entry name" value="M-RIP_PH"/>
</dbReference>
<gene>
    <name evidence="10" type="ORF">HF521_015903</name>
</gene>
<keyword evidence="5" id="KW-0009">Actin-binding</keyword>
<dbReference type="GO" id="GO:1900026">
    <property type="term" value="P:positive regulation of substrate adhesion-dependent cell spreading"/>
    <property type="evidence" value="ECO:0007669"/>
    <property type="project" value="TreeGrafter"/>
</dbReference>
<comment type="caution">
    <text evidence="10">The sequence shown here is derived from an EMBL/GenBank/DDBJ whole genome shotgun (WGS) entry which is preliminary data.</text>
</comment>
<dbReference type="InterPro" id="IPR052223">
    <property type="entry name" value="Actin_Cytoskeleton_Reg"/>
</dbReference>
<feature type="coiled-coil region" evidence="7">
    <location>
        <begin position="282"/>
        <end position="422"/>
    </location>
</feature>
<feature type="domain" description="PH" evidence="9">
    <location>
        <begin position="15"/>
        <end position="111"/>
    </location>
</feature>
<feature type="region of interest" description="Disordered" evidence="8">
    <location>
        <begin position="112"/>
        <end position="216"/>
    </location>
</feature>
<evidence type="ECO:0000313" key="10">
    <source>
        <dbReference type="EMBL" id="KAF7686541.1"/>
    </source>
</evidence>
<dbReference type="SMART" id="SM00233">
    <property type="entry name" value="PH"/>
    <property type="match status" value="1"/>
</dbReference>
<dbReference type="PANTHER" id="PTHR17271:SF10">
    <property type="entry name" value="TRIO AND F-ACTIN-BINDING PROTEIN"/>
    <property type="match status" value="1"/>
</dbReference>
<accession>A0A8T0A5Z3</accession>
<keyword evidence="6" id="KW-0206">Cytoskeleton</keyword>
<feature type="compositionally biased region" description="Polar residues" evidence="8">
    <location>
        <begin position="133"/>
        <end position="149"/>
    </location>
</feature>
<protein>
    <recommendedName>
        <fullName evidence="9">PH domain-containing protein</fullName>
    </recommendedName>
</protein>
<dbReference type="Gene3D" id="2.30.29.30">
    <property type="entry name" value="Pleckstrin-homology domain (PH domain)/Phosphotyrosine-binding domain (PTB)"/>
    <property type="match status" value="1"/>
</dbReference>
<keyword evidence="11" id="KW-1185">Reference proteome</keyword>
<dbReference type="GO" id="GO:0015629">
    <property type="term" value="C:actin cytoskeleton"/>
    <property type="evidence" value="ECO:0007669"/>
    <property type="project" value="UniProtKB-ARBA"/>
</dbReference>
<feature type="coiled-coil region" evidence="7">
    <location>
        <begin position="459"/>
        <end position="511"/>
    </location>
</feature>
<evidence type="ECO:0000256" key="6">
    <source>
        <dbReference type="ARBA" id="ARBA00023212"/>
    </source>
</evidence>
<dbReference type="GO" id="GO:0051015">
    <property type="term" value="F:actin filament binding"/>
    <property type="evidence" value="ECO:0007669"/>
    <property type="project" value="TreeGrafter"/>
</dbReference>
<keyword evidence="2" id="KW-0963">Cytoplasm</keyword>
<name>A0A8T0A5Z3_SILME</name>
<dbReference type="InterPro" id="IPR011993">
    <property type="entry name" value="PH-like_dom_sf"/>
</dbReference>
<organism evidence="10 11">
    <name type="scientific">Silurus meridionalis</name>
    <name type="common">Southern catfish</name>
    <name type="synonym">Silurus soldatovi meridionalis</name>
    <dbReference type="NCBI Taxonomy" id="175797"/>
    <lineage>
        <taxon>Eukaryota</taxon>
        <taxon>Metazoa</taxon>
        <taxon>Chordata</taxon>
        <taxon>Craniata</taxon>
        <taxon>Vertebrata</taxon>
        <taxon>Euteleostomi</taxon>
        <taxon>Actinopterygii</taxon>
        <taxon>Neopterygii</taxon>
        <taxon>Teleostei</taxon>
        <taxon>Ostariophysi</taxon>
        <taxon>Siluriformes</taxon>
        <taxon>Siluridae</taxon>
        <taxon>Silurus</taxon>
    </lineage>
</organism>
<evidence type="ECO:0000256" key="3">
    <source>
        <dbReference type="ARBA" id="ARBA00022553"/>
    </source>
</evidence>
<reference evidence="10" key="1">
    <citation type="submission" date="2020-08" db="EMBL/GenBank/DDBJ databases">
        <title>Chromosome-level assembly of Southern catfish (Silurus meridionalis) provides insights into visual adaptation to the nocturnal and benthic lifestyles.</title>
        <authorList>
            <person name="Zhang Y."/>
            <person name="Wang D."/>
            <person name="Peng Z."/>
        </authorList>
    </citation>
    <scope>NUCLEOTIDE SEQUENCE</scope>
    <source>
        <strain evidence="10">SWU-2019-XX</strain>
        <tissue evidence="10">Muscle</tissue>
    </source>
</reference>
<comment type="subcellular location">
    <subcellularLocation>
        <location evidence="1">Cytoplasm</location>
        <location evidence="1">Cytoskeleton</location>
    </subcellularLocation>
</comment>
<dbReference type="FunFam" id="2.30.29.30:FF:000133">
    <property type="entry name" value="myosin phosphatase Rho-interacting protein isoform X1"/>
    <property type="match status" value="1"/>
</dbReference>
<feature type="compositionally biased region" description="Basic and acidic residues" evidence="8">
    <location>
        <begin position="172"/>
        <end position="196"/>
    </location>
</feature>
<evidence type="ECO:0000256" key="4">
    <source>
        <dbReference type="ARBA" id="ARBA00023054"/>
    </source>
</evidence>
<dbReference type="Pfam" id="PF00169">
    <property type="entry name" value="PH"/>
    <property type="match status" value="1"/>
</dbReference>
<feature type="compositionally biased region" description="Polar residues" evidence="8">
    <location>
        <begin position="112"/>
        <end position="125"/>
    </location>
</feature>
<evidence type="ECO:0000256" key="1">
    <source>
        <dbReference type="ARBA" id="ARBA00004245"/>
    </source>
</evidence>
<dbReference type="PANTHER" id="PTHR17271">
    <property type="entry name" value="PLECKSTRIN HOMOLOGY PH DOMAIN-CONTAINING PROTEIN"/>
    <property type="match status" value="1"/>
</dbReference>
<dbReference type="InterPro" id="IPR001849">
    <property type="entry name" value="PH_domain"/>
</dbReference>
<dbReference type="CDD" id="cd13275">
    <property type="entry name" value="PH_M-RIP"/>
    <property type="match status" value="1"/>
</dbReference>
<evidence type="ECO:0000256" key="7">
    <source>
        <dbReference type="SAM" id="Coils"/>
    </source>
</evidence>
<evidence type="ECO:0000259" key="9">
    <source>
        <dbReference type="PROSITE" id="PS50003"/>
    </source>
</evidence>
<dbReference type="PROSITE" id="PS50003">
    <property type="entry name" value="PH_DOMAIN"/>
    <property type="match status" value="1"/>
</dbReference>
<evidence type="ECO:0000256" key="2">
    <source>
        <dbReference type="ARBA" id="ARBA00022490"/>
    </source>
</evidence>
<proteinExistence type="predicted"/>
<evidence type="ECO:0000313" key="11">
    <source>
        <dbReference type="Proteomes" id="UP000606274"/>
    </source>
</evidence>
<evidence type="ECO:0000256" key="5">
    <source>
        <dbReference type="ARBA" id="ARBA00023203"/>
    </source>
</evidence>